<reference evidence="2 3" key="1">
    <citation type="journal article" date="2015" name="Int. J. Syst. Evol. Microbiol.">
        <title>Amycolatopsis rhabdoformis sp. nov., an actinomycete isolated from a tropical forest soil.</title>
        <authorList>
            <person name="Souza W.R."/>
            <person name="Silva R.E."/>
            <person name="Goodfellow M."/>
            <person name="Busarakam K."/>
            <person name="Figueiro F.S."/>
            <person name="Ferreira D."/>
            <person name="Rodrigues-Filho E."/>
            <person name="Moraes L.A.B."/>
            <person name="Zucchi T.D."/>
        </authorList>
    </citation>
    <scope>NUCLEOTIDE SEQUENCE [LARGE SCALE GENOMIC DNA]</scope>
    <source>
        <strain evidence="2 3">NCIMB 14900</strain>
    </source>
</reference>
<gene>
    <name evidence="2" type="ORF">VSH64_18120</name>
</gene>
<dbReference type="RefSeq" id="WP_326836790.1">
    <property type="nucleotide sequence ID" value="NZ_CP142149.1"/>
</dbReference>
<keyword evidence="3" id="KW-1185">Reference proteome</keyword>
<evidence type="ECO:0000256" key="1">
    <source>
        <dbReference type="SAM" id="MobiDB-lite"/>
    </source>
</evidence>
<dbReference type="EMBL" id="CP142149">
    <property type="protein sequence ID" value="WSE33992.1"/>
    <property type="molecule type" value="Genomic_DNA"/>
</dbReference>
<feature type="region of interest" description="Disordered" evidence="1">
    <location>
        <begin position="1"/>
        <end position="23"/>
    </location>
</feature>
<protein>
    <submittedName>
        <fullName evidence="2">Uncharacterized protein</fullName>
    </submittedName>
</protein>
<organism evidence="2 3">
    <name type="scientific">Amycolatopsis rhabdoformis</name>
    <dbReference type="NCBI Taxonomy" id="1448059"/>
    <lineage>
        <taxon>Bacteria</taxon>
        <taxon>Bacillati</taxon>
        <taxon>Actinomycetota</taxon>
        <taxon>Actinomycetes</taxon>
        <taxon>Pseudonocardiales</taxon>
        <taxon>Pseudonocardiaceae</taxon>
        <taxon>Amycolatopsis</taxon>
    </lineage>
</organism>
<dbReference type="Proteomes" id="UP001330812">
    <property type="component" value="Chromosome"/>
</dbReference>
<accession>A0ABZ1IJ64</accession>
<evidence type="ECO:0000313" key="3">
    <source>
        <dbReference type="Proteomes" id="UP001330812"/>
    </source>
</evidence>
<feature type="compositionally biased region" description="Basic and acidic residues" evidence="1">
    <location>
        <begin position="1"/>
        <end position="12"/>
    </location>
</feature>
<evidence type="ECO:0000313" key="2">
    <source>
        <dbReference type="EMBL" id="WSE33992.1"/>
    </source>
</evidence>
<name>A0ABZ1IJ64_9PSEU</name>
<sequence length="54" mass="5750">MRRTCHPAEHPGEPAPAAESDEVAWPDSAVADTAACPHTGQRVLRMRADQGIAD</sequence>
<proteinExistence type="predicted"/>